<dbReference type="Proteomes" id="UP000183670">
    <property type="component" value="Unassembled WGS sequence"/>
</dbReference>
<proteinExistence type="predicted"/>
<keyword evidence="1" id="KW-0472">Membrane</keyword>
<protein>
    <recommendedName>
        <fullName evidence="4">GRAM domain-containing protein</fullName>
    </recommendedName>
</protein>
<reference evidence="2 3" key="1">
    <citation type="submission" date="2016-10" db="EMBL/GenBank/DDBJ databases">
        <authorList>
            <person name="de Groot N.N."/>
        </authorList>
    </citation>
    <scope>NUCLEOTIDE SEQUENCE [LARGE SCALE GENOMIC DNA]</scope>
    <source>
        <strain evidence="2 3">NLAE-zl-C500</strain>
    </source>
</reference>
<name>A0A1G6G0U6_BACOV</name>
<sequence length="144" mass="16933">MGIFTYFFFNNPSVYLYLLLIPYGLFRLWSALKGQKKYKELIYNEINSLNDSALIKAIPMNYMCKFVGESGIGFLYPSVFIFESVKKDFKLEIPYSDVLKLGGNKILSSMVIYQKNNRKSKFIMEESKWKEFMDCISEQLKECE</sequence>
<feature type="transmembrane region" description="Helical" evidence="1">
    <location>
        <begin position="14"/>
        <end position="32"/>
    </location>
</feature>
<organism evidence="2 3">
    <name type="scientific">Bacteroides ovatus</name>
    <dbReference type="NCBI Taxonomy" id="28116"/>
    <lineage>
        <taxon>Bacteria</taxon>
        <taxon>Pseudomonadati</taxon>
        <taxon>Bacteroidota</taxon>
        <taxon>Bacteroidia</taxon>
        <taxon>Bacteroidales</taxon>
        <taxon>Bacteroidaceae</taxon>
        <taxon>Bacteroides</taxon>
    </lineage>
</organism>
<dbReference type="AlphaFoldDB" id="A0A1G6G0U6"/>
<evidence type="ECO:0008006" key="4">
    <source>
        <dbReference type="Google" id="ProtNLM"/>
    </source>
</evidence>
<accession>A0A1G6G0U6</accession>
<keyword evidence="1" id="KW-0812">Transmembrane</keyword>
<evidence type="ECO:0000313" key="3">
    <source>
        <dbReference type="Proteomes" id="UP000183670"/>
    </source>
</evidence>
<gene>
    <name evidence="2" type="ORF">SAMN05192581_10035</name>
</gene>
<evidence type="ECO:0000256" key="1">
    <source>
        <dbReference type="SAM" id="Phobius"/>
    </source>
</evidence>
<evidence type="ECO:0000313" key="2">
    <source>
        <dbReference type="EMBL" id="SDB75598.1"/>
    </source>
</evidence>
<keyword evidence="1" id="KW-1133">Transmembrane helix</keyword>
<dbReference type="EMBL" id="FMYE01000003">
    <property type="protein sequence ID" value="SDB75598.1"/>
    <property type="molecule type" value="Genomic_DNA"/>
</dbReference>